<dbReference type="InterPro" id="IPR008523">
    <property type="entry name" value="DUF805"/>
</dbReference>
<dbReference type="Proteomes" id="UP000198431">
    <property type="component" value="Unassembled WGS sequence"/>
</dbReference>
<feature type="transmembrane region" description="Helical" evidence="1">
    <location>
        <begin position="23"/>
        <end position="41"/>
    </location>
</feature>
<evidence type="ECO:0000313" key="5">
    <source>
        <dbReference type="Proteomes" id="UP000198431"/>
    </source>
</evidence>
<dbReference type="GO" id="GO:0005886">
    <property type="term" value="C:plasma membrane"/>
    <property type="evidence" value="ECO:0007669"/>
    <property type="project" value="TreeGrafter"/>
</dbReference>
<reference evidence="3 4" key="2">
    <citation type="submission" date="2016-11" db="EMBL/GenBank/DDBJ databases">
        <authorList>
            <person name="Varghese N."/>
            <person name="Submissions S."/>
        </authorList>
    </citation>
    <scope>NUCLEOTIDE SEQUENCE [LARGE SCALE GENOMIC DNA]</scope>
    <source>
        <strain evidence="3 4">DSM 6368</strain>
    </source>
</reference>
<dbReference type="AlphaFoldDB" id="A0AB36NW73"/>
<keyword evidence="4" id="KW-1185">Reference proteome</keyword>
<comment type="caution">
    <text evidence="2">The sequence shown here is derived from an EMBL/GenBank/DDBJ whole genome shotgun (WGS) entry which is preliminary data.</text>
</comment>
<keyword evidence="1" id="KW-1133">Transmembrane helix</keyword>
<dbReference type="Proteomes" id="UP000184216">
    <property type="component" value="Unassembled WGS sequence"/>
</dbReference>
<feature type="transmembrane region" description="Helical" evidence="1">
    <location>
        <begin position="53"/>
        <end position="72"/>
    </location>
</feature>
<dbReference type="Pfam" id="PF05656">
    <property type="entry name" value="DUF805"/>
    <property type="match status" value="1"/>
</dbReference>
<evidence type="ECO:0000256" key="1">
    <source>
        <dbReference type="SAM" id="Phobius"/>
    </source>
</evidence>
<keyword evidence="1" id="KW-0812">Transmembrane</keyword>
<dbReference type="RefSeq" id="WP_042566906.1">
    <property type="nucleotide sequence ID" value="NZ_FRBX01000008.1"/>
</dbReference>
<sequence>MEYLKNTLFFYSSFSGKSGRIEYGIYCIVNILMYYFALDLYHDVNLDNEKILNLFYVCLIILIIFVPTQAATTRRLRDLDANPTFIIFNFIPILNLAFIFFLLIAKRNIKLQTN</sequence>
<proteinExistence type="predicted"/>
<dbReference type="PANTHER" id="PTHR34980">
    <property type="entry name" value="INNER MEMBRANE PROTEIN-RELATED-RELATED"/>
    <property type="match status" value="1"/>
</dbReference>
<reference evidence="2 5" key="1">
    <citation type="submission" date="2016-11" db="EMBL/GenBank/DDBJ databases">
        <title>Whole genomes of Flavobacteriaceae.</title>
        <authorList>
            <person name="Stine C."/>
            <person name="Li C."/>
            <person name="Tadesse D."/>
        </authorList>
    </citation>
    <scope>NUCLEOTIDE SEQUENCE [LARGE SCALE GENOMIC DNA]</scope>
    <source>
        <strain evidence="2 5">ATCC 19366</strain>
    </source>
</reference>
<name>A0AB36NW73_9FLAO</name>
<accession>A0AB36NW73</accession>
<dbReference type="EMBL" id="MUHB01000020">
    <property type="protein sequence ID" value="OXB00813.1"/>
    <property type="molecule type" value="Genomic_DNA"/>
</dbReference>
<evidence type="ECO:0000313" key="2">
    <source>
        <dbReference type="EMBL" id="OXB00813.1"/>
    </source>
</evidence>
<evidence type="ECO:0000313" key="4">
    <source>
        <dbReference type="Proteomes" id="UP000184216"/>
    </source>
</evidence>
<gene>
    <name evidence="2" type="ORF">B0A72_18750</name>
    <name evidence="3" type="ORF">SAMN05444387_4631</name>
</gene>
<evidence type="ECO:0000313" key="3">
    <source>
        <dbReference type="EMBL" id="SHN19987.1"/>
    </source>
</evidence>
<dbReference type="EMBL" id="FRBX01000008">
    <property type="protein sequence ID" value="SHN19987.1"/>
    <property type="molecule type" value="Genomic_DNA"/>
</dbReference>
<protein>
    <submittedName>
        <fullName evidence="2">DUF805 domain-containing protein</fullName>
    </submittedName>
    <submittedName>
        <fullName evidence="3">Uncharacterized membrane protein YhaH, DUF805 family</fullName>
    </submittedName>
</protein>
<organism evidence="2 5">
    <name type="scientific">Flavobacterium pectinovorum</name>
    <dbReference type="NCBI Taxonomy" id="29533"/>
    <lineage>
        <taxon>Bacteria</taxon>
        <taxon>Pseudomonadati</taxon>
        <taxon>Bacteroidota</taxon>
        <taxon>Flavobacteriia</taxon>
        <taxon>Flavobacteriales</taxon>
        <taxon>Flavobacteriaceae</taxon>
        <taxon>Flavobacterium</taxon>
    </lineage>
</organism>
<dbReference type="PANTHER" id="PTHR34980:SF2">
    <property type="entry name" value="INNER MEMBRANE PROTEIN YHAH-RELATED"/>
    <property type="match status" value="1"/>
</dbReference>
<keyword evidence="1" id="KW-0472">Membrane</keyword>
<feature type="transmembrane region" description="Helical" evidence="1">
    <location>
        <begin position="84"/>
        <end position="105"/>
    </location>
</feature>